<comment type="caution">
    <text evidence="2">The sequence shown here is derived from an EMBL/GenBank/DDBJ whole genome shotgun (WGS) entry which is preliminary data.</text>
</comment>
<sequence>MNQITRAQKISNFLFLVLAILIILLPSFFAKASLCFFILMMGISALKFLIDGFRLHRSLDLLASLILILLIAVGLFSYEYGYHFLIDALGIYLVACALVFLIQMVLDLKSNCADWKAELMMGILYLLNGGLAIYLSGDHLILVSRLIGCYLLLQAIQGFMEMFFFSNPYNARYYAFRNWMALPAFIVGILPALYYDHLLRQRLDDKNPVLHLQKSSDQNPPDLSVFIHSGTYGARLYGHMTFSRNHVAYSYGNYDVSAEKWFHTIGPGIFFTAGSEIYSNNCSVVEHSPQFEFGIRLSEAQKKKFDNMVSGILNSTVPWKCPLEEIPMDQVDLKFKDYEKDYEKDYASRLWYRTGAEFRKYEDGEWAWYSLLGNNCSNFACAKLNEISLNIPVSKGIVSPGEFFEYFEEAYQDPDSNVISMTLHSAKFPESLFNTID</sequence>
<dbReference type="GeneID" id="82201765"/>
<evidence type="ECO:0008006" key="4">
    <source>
        <dbReference type="Google" id="ProtNLM"/>
    </source>
</evidence>
<gene>
    <name evidence="2" type="ORF">BO222_00690</name>
</gene>
<dbReference type="RefSeq" id="WP_075817483.1">
    <property type="nucleotide sequence ID" value="NZ_CAPNHH010000028.1"/>
</dbReference>
<keyword evidence="1" id="KW-0812">Transmembrane</keyword>
<keyword evidence="1" id="KW-0472">Membrane</keyword>
<evidence type="ECO:0000313" key="2">
    <source>
        <dbReference type="EMBL" id="OLU43092.1"/>
    </source>
</evidence>
<evidence type="ECO:0000256" key="1">
    <source>
        <dbReference type="SAM" id="Phobius"/>
    </source>
</evidence>
<feature type="transmembrane region" description="Helical" evidence="1">
    <location>
        <begin position="61"/>
        <end position="78"/>
    </location>
</feature>
<organism evidence="2 3">
    <name type="scientific">Ileibacterium valens</name>
    <dbReference type="NCBI Taxonomy" id="1862668"/>
    <lineage>
        <taxon>Bacteria</taxon>
        <taxon>Bacillati</taxon>
        <taxon>Bacillota</taxon>
        <taxon>Erysipelotrichia</taxon>
        <taxon>Erysipelotrichales</taxon>
        <taxon>Erysipelotrichaceae</taxon>
        <taxon>Ileibacterium</taxon>
    </lineage>
</organism>
<keyword evidence="3" id="KW-1185">Reference proteome</keyword>
<accession>A0A1U7NJ51</accession>
<proteinExistence type="predicted"/>
<evidence type="ECO:0000313" key="3">
    <source>
        <dbReference type="Proteomes" id="UP000186341"/>
    </source>
</evidence>
<feature type="transmembrane region" description="Helical" evidence="1">
    <location>
        <begin position="176"/>
        <end position="195"/>
    </location>
</feature>
<keyword evidence="1" id="KW-1133">Transmembrane helix</keyword>
<feature type="transmembrane region" description="Helical" evidence="1">
    <location>
        <begin position="12"/>
        <end position="30"/>
    </location>
</feature>
<feature type="transmembrane region" description="Helical" evidence="1">
    <location>
        <begin position="118"/>
        <end position="136"/>
    </location>
</feature>
<dbReference type="EMBL" id="MPJW01000025">
    <property type="protein sequence ID" value="OLU43092.1"/>
    <property type="molecule type" value="Genomic_DNA"/>
</dbReference>
<protein>
    <recommendedName>
        <fullName evidence="4">DUF308 domain-containing protein</fullName>
    </recommendedName>
</protein>
<dbReference type="Proteomes" id="UP000186341">
    <property type="component" value="Unassembled WGS sequence"/>
</dbReference>
<name>A0A1U7NJ51_9FIRM</name>
<dbReference type="OrthoDB" id="1655412at2"/>
<reference evidence="2 3" key="1">
    <citation type="submission" date="2016-11" db="EMBL/GenBank/DDBJ databases">
        <title>Description of two novel members of the family Erysipelotrichaceae: Ileibacterium lipovorans gen. nov., sp. nov. and Dubosiella newyorkensis, gen. nov., sp. nov.</title>
        <authorList>
            <person name="Cox L.M."/>
            <person name="Sohn J."/>
            <person name="Tyrrell K.L."/>
            <person name="Citron D.M."/>
            <person name="Lawson P.A."/>
            <person name="Patel N.B."/>
            <person name="Iizumi T."/>
            <person name="Perez-Perez G.I."/>
            <person name="Goldstein E.J."/>
            <person name="Blaser M.J."/>
        </authorList>
    </citation>
    <scope>NUCLEOTIDE SEQUENCE [LARGE SCALE GENOMIC DNA]</scope>
    <source>
        <strain evidence="2 3">NYU-BL-A3</strain>
    </source>
</reference>
<feature type="transmembrane region" description="Helical" evidence="1">
    <location>
        <begin position="84"/>
        <end position="106"/>
    </location>
</feature>
<dbReference type="AlphaFoldDB" id="A0A1U7NJ51"/>